<evidence type="ECO:0000313" key="2">
    <source>
        <dbReference type="Proteomes" id="UP000004471"/>
    </source>
</evidence>
<sequence length="44" mass="4429">MSADVRVLFSQPTLAALAAAVGGGASDVTVPENAIPDDCMRITP</sequence>
<gene>
    <name evidence="1" type="ORF">PSYJA_43701</name>
</gene>
<dbReference type="Proteomes" id="UP000004471">
    <property type="component" value="Unassembled WGS sequence"/>
</dbReference>
<evidence type="ECO:0008006" key="3">
    <source>
        <dbReference type="Google" id="ProtNLM"/>
    </source>
</evidence>
<name>F3FZC1_PSESX</name>
<reference evidence="1 2" key="1">
    <citation type="journal article" date="2011" name="PLoS Pathog.">
        <title>Dynamic evolution of pathogenicity revealed by sequencing and comparative genomics of 19 Pseudomonas syringae isolates.</title>
        <authorList>
            <person name="Baltrus D.A."/>
            <person name="Nishimura M.T."/>
            <person name="Romanchuk A."/>
            <person name="Chang J.H."/>
            <person name="Mukhtar M.S."/>
            <person name="Cherkis K."/>
            <person name="Roach J."/>
            <person name="Grant S.R."/>
            <person name="Jones C.D."/>
            <person name="Dangl J.L."/>
        </authorList>
    </citation>
    <scope>NUCLEOTIDE SEQUENCE [LARGE SCALE GENOMIC DNA]</scope>
    <source>
        <strain evidence="2">M301072PT</strain>
    </source>
</reference>
<organism evidence="1 2">
    <name type="scientific">Pseudomonas syringae pv. japonica str. M301072</name>
    <dbReference type="NCBI Taxonomy" id="629262"/>
    <lineage>
        <taxon>Bacteria</taxon>
        <taxon>Pseudomonadati</taxon>
        <taxon>Pseudomonadota</taxon>
        <taxon>Gammaproteobacteria</taxon>
        <taxon>Pseudomonadales</taxon>
        <taxon>Pseudomonadaceae</taxon>
        <taxon>Pseudomonas</taxon>
        <taxon>Pseudomonas syringae</taxon>
    </lineage>
</organism>
<feature type="non-terminal residue" evidence="1">
    <location>
        <position position="44"/>
    </location>
</feature>
<proteinExistence type="predicted"/>
<dbReference type="EMBL" id="AEAH01003769">
    <property type="protein sequence ID" value="EGH35563.1"/>
    <property type="molecule type" value="Genomic_DNA"/>
</dbReference>
<accession>F3FZC1</accession>
<evidence type="ECO:0000313" key="1">
    <source>
        <dbReference type="EMBL" id="EGH35563.1"/>
    </source>
</evidence>
<comment type="caution">
    <text evidence="1">The sequence shown here is derived from an EMBL/GenBank/DDBJ whole genome shotgun (WGS) entry which is preliminary data.</text>
</comment>
<dbReference type="AlphaFoldDB" id="F3FZC1"/>
<protein>
    <recommendedName>
        <fullName evidence="3">Amino acid adenylation</fullName>
    </recommendedName>
</protein>